<feature type="region of interest" description="Disordered" evidence="1">
    <location>
        <begin position="80"/>
        <end position="111"/>
    </location>
</feature>
<organism evidence="3 4">
    <name type="scientific">Podospora aff. communis PSN243</name>
    <dbReference type="NCBI Taxonomy" id="3040156"/>
    <lineage>
        <taxon>Eukaryota</taxon>
        <taxon>Fungi</taxon>
        <taxon>Dikarya</taxon>
        <taxon>Ascomycota</taxon>
        <taxon>Pezizomycotina</taxon>
        <taxon>Sordariomycetes</taxon>
        <taxon>Sordariomycetidae</taxon>
        <taxon>Sordariales</taxon>
        <taxon>Podosporaceae</taxon>
        <taxon>Podospora</taxon>
    </lineage>
</organism>
<feature type="region of interest" description="Disordered" evidence="1">
    <location>
        <begin position="236"/>
        <end position="355"/>
    </location>
</feature>
<sequence length="504" mass="56729">MTTLPTSSSTHQLQSQILGARNRDENWHEGLHTPTMSERTTEILVHITAPSRVADDKTYRQLAQAYFGFEPAARFPIAFSQGPSRELRRGDDRANSQTTGERATIDSPNLSFRSAFGNPESPRIVQPAQTVGDSQSSWAAPPSVIPDSLPDNNHTFAQFCSPTRILEHYISTFESSQSEQSSIPERRSQLSASQVQQRRSQLAWELSGHRRPFQQTISRQCTTGSRNLNFSSLAGEISDSEPTTQLEPEQGSSFSTREEPGLPSPCPRVTVIPQSPESRKPQRRDAVSNQPSFVEETRIASSFPTEIVSSPRADSEPPFKRARTSLPPFPGQLVRSSSDIPRHEPPKAKSTPQSLDHLEILAPEPPASLHDLQPSDLVTEALLDLAQRVDLRSRYRPQHQSRELRPFERGYWLVDCRSWEQDLKDSAWEFLTDYLQNGLVGWGVRCRRDQPFTWMRLYCWGGVVEYLYLVIWVASKRRVRFTGATWVGSDGSPTIVVGARPPSR</sequence>
<feature type="region of interest" description="Disordered" evidence="1">
    <location>
        <begin position="129"/>
        <end position="150"/>
    </location>
</feature>
<feature type="compositionally biased region" description="Polar residues" evidence="1">
    <location>
        <begin position="299"/>
        <end position="308"/>
    </location>
</feature>
<feature type="transmembrane region" description="Helical" evidence="2">
    <location>
        <begin position="454"/>
        <end position="474"/>
    </location>
</feature>
<feature type="compositionally biased region" description="Basic and acidic residues" evidence="1">
    <location>
        <begin position="85"/>
        <end position="94"/>
    </location>
</feature>
<feature type="compositionally biased region" description="Polar residues" evidence="1">
    <location>
        <begin position="95"/>
        <end position="111"/>
    </location>
</feature>
<feature type="compositionally biased region" description="Polar residues" evidence="1">
    <location>
        <begin position="129"/>
        <end position="138"/>
    </location>
</feature>
<keyword evidence="2" id="KW-0472">Membrane</keyword>
<feature type="compositionally biased region" description="Polar residues" evidence="1">
    <location>
        <begin position="1"/>
        <end position="17"/>
    </location>
</feature>
<proteinExistence type="predicted"/>
<keyword evidence="2" id="KW-1133">Transmembrane helix</keyword>
<comment type="caution">
    <text evidence="3">The sequence shown here is derived from an EMBL/GenBank/DDBJ whole genome shotgun (WGS) entry which is preliminary data.</text>
</comment>
<feature type="compositionally biased region" description="Basic and acidic residues" evidence="1">
    <location>
        <begin position="277"/>
        <end position="286"/>
    </location>
</feature>
<protein>
    <submittedName>
        <fullName evidence="3">Uncharacterized protein</fullName>
    </submittedName>
</protein>
<reference evidence="3" key="2">
    <citation type="submission" date="2023-05" db="EMBL/GenBank/DDBJ databases">
        <authorList>
            <consortium name="Lawrence Berkeley National Laboratory"/>
            <person name="Steindorff A."/>
            <person name="Hensen N."/>
            <person name="Bonometti L."/>
            <person name="Westerberg I."/>
            <person name="Brannstrom I.O."/>
            <person name="Guillou S."/>
            <person name="Cros-Aarteil S."/>
            <person name="Calhoun S."/>
            <person name="Haridas S."/>
            <person name="Kuo A."/>
            <person name="Mondo S."/>
            <person name="Pangilinan J."/>
            <person name="Riley R."/>
            <person name="Labutti K."/>
            <person name="Andreopoulos B."/>
            <person name="Lipzen A."/>
            <person name="Chen C."/>
            <person name="Yanf M."/>
            <person name="Daum C."/>
            <person name="Ng V."/>
            <person name="Clum A."/>
            <person name="Ohm R."/>
            <person name="Martin F."/>
            <person name="Silar P."/>
            <person name="Natvig D."/>
            <person name="Lalanne C."/>
            <person name="Gautier V."/>
            <person name="Ament-Velasquez S.L."/>
            <person name="Kruys A."/>
            <person name="Hutchinson M.I."/>
            <person name="Powell A.J."/>
            <person name="Barry K."/>
            <person name="Miller A.N."/>
            <person name="Grigoriev I.V."/>
            <person name="Debuchy R."/>
            <person name="Gladieux P."/>
            <person name="Thoren M.H."/>
            <person name="Johannesson H."/>
        </authorList>
    </citation>
    <scope>NUCLEOTIDE SEQUENCE</scope>
    <source>
        <strain evidence="3">PSN243</strain>
    </source>
</reference>
<dbReference type="Proteomes" id="UP001321760">
    <property type="component" value="Unassembled WGS sequence"/>
</dbReference>
<gene>
    <name evidence="3" type="ORF">QBC34DRAFT_405041</name>
</gene>
<keyword evidence="4" id="KW-1185">Reference proteome</keyword>
<keyword evidence="2" id="KW-0812">Transmembrane</keyword>
<feature type="region of interest" description="Disordered" evidence="1">
    <location>
        <begin position="1"/>
        <end position="23"/>
    </location>
</feature>
<reference evidence="3" key="1">
    <citation type="journal article" date="2023" name="Mol. Phylogenet. Evol.">
        <title>Genome-scale phylogeny and comparative genomics of the fungal order Sordariales.</title>
        <authorList>
            <person name="Hensen N."/>
            <person name="Bonometti L."/>
            <person name="Westerberg I."/>
            <person name="Brannstrom I.O."/>
            <person name="Guillou S."/>
            <person name="Cros-Aarteil S."/>
            <person name="Calhoun S."/>
            <person name="Haridas S."/>
            <person name="Kuo A."/>
            <person name="Mondo S."/>
            <person name="Pangilinan J."/>
            <person name="Riley R."/>
            <person name="LaButti K."/>
            <person name="Andreopoulos B."/>
            <person name="Lipzen A."/>
            <person name="Chen C."/>
            <person name="Yan M."/>
            <person name="Daum C."/>
            <person name="Ng V."/>
            <person name="Clum A."/>
            <person name="Steindorff A."/>
            <person name="Ohm R.A."/>
            <person name="Martin F."/>
            <person name="Silar P."/>
            <person name="Natvig D.O."/>
            <person name="Lalanne C."/>
            <person name="Gautier V."/>
            <person name="Ament-Velasquez S.L."/>
            <person name="Kruys A."/>
            <person name="Hutchinson M.I."/>
            <person name="Powell A.J."/>
            <person name="Barry K."/>
            <person name="Miller A.N."/>
            <person name="Grigoriev I.V."/>
            <person name="Debuchy R."/>
            <person name="Gladieux P."/>
            <person name="Hiltunen Thoren M."/>
            <person name="Johannesson H."/>
        </authorList>
    </citation>
    <scope>NUCLEOTIDE SEQUENCE</scope>
    <source>
        <strain evidence="3">PSN243</strain>
    </source>
</reference>
<dbReference type="AlphaFoldDB" id="A0AAV9GM93"/>
<evidence type="ECO:0000256" key="1">
    <source>
        <dbReference type="SAM" id="MobiDB-lite"/>
    </source>
</evidence>
<name>A0AAV9GM93_9PEZI</name>
<feature type="compositionally biased region" description="Polar residues" evidence="1">
    <location>
        <begin position="240"/>
        <end position="255"/>
    </location>
</feature>
<evidence type="ECO:0000313" key="4">
    <source>
        <dbReference type="Proteomes" id="UP001321760"/>
    </source>
</evidence>
<evidence type="ECO:0000256" key="2">
    <source>
        <dbReference type="SAM" id="Phobius"/>
    </source>
</evidence>
<dbReference type="EMBL" id="MU865937">
    <property type="protein sequence ID" value="KAK4449471.1"/>
    <property type="molecule type" value="Genomic_DNA"/>
</dbReference>
<accession>A0AAV9GM93</accession>
<evidence type="ECO:0000313" key="3">
    <source>
        <dbReference type="EMBL" id="KAK4449471.1"/>
    </source>
</evidence>